<evidence type="ECO:0000256" key="1">
    <source>
        <dbReference type="ARBA" id="ARBA00004370"/>
    </source>
</evidence>
<reference evidence="7 8" key="1">
    <citation type="submission" date="2019-07" db="EMBL/GenBank/DDBJ databases">
        <title>Novel species isolated from glacier.</title>
        <authorList>
            <person name="Liu Q."/>
            <person name="Xin Y.-H."/>
        </authorList>
    </citation>
    <scope>NUCLEOTIDE SEQUENCE [LARGE SCALE GENOMIC DNA]</scope>
    <source>
        <strain evidence="7 8">LB1R16</strain>
    </source>
</reference>
<accession>A0A552U7I4</accession>
<proteinExistence type="inferred from homology"/>
<dbReference type="PANTHER" id="PTHR34001">
    <property type="entry name" value="BLL7405 PROTEIN"/>
    <property type="match status" value="1"/>
</dbReference>
<evidence type="ECO:0000313" key="7">
    <source>
        <dbReference type="EMBL" id="TRW14177.1"/>
    </source>
</evidence>
<dbReference type="Proteomes" id="UP000317894">
    <property type="component" value="Unassembled WGS sequence"/>
</dbReference>
<dbReference type="AlphaFoldDB" id="A0A552U7I4"/>
<protein>
    <submittedName>
        <fullName evidence="7">Porin family protein</fullName>
    </submittedName>
</protein>
<feature type="domain" description="Outer membrane protein beta-barrel" evidence="6">
    <location>
        <begin position="9"/>
        <end position="202"/>
    </location>
</feature>
<dbReference type="EMBL" id="VJWA01000002">
    <property type="protein sequence ID" value="TRW14177.1"/>
    <property type="molecule type" value="Genomic_DNA"/>
</dbReference>
<evidence type="ECO:0000256" key="4">
    <source>
        <dbReference type="ARBA" id="ARBA00038306"/>
    </source>
</evidence>
<feature type="chain" id="PRO_5021746896" evidence="5">
    <location>
        <begin position="22"/>
        <end position="202"/>
    </location>
</feature>
<comment type="similarity">
    <text evidence="4">Belongs to the Omp25/RopB family.</text>
</comment>
<dbReference type="InterPro" id="IPR051692">
    <property type="entry name" value="OMP-like"/>
</dbReference>
<evidence type="ECO:0000256" key="2">
    <source>
        <dbReference type="ARBA" id="ARBA00022729"/>
    </source>
</evidence>
<keyword evidence="8" id="KW-1185">Reference proteome</keyword>
<dbReference type="SUPFAM" id="SSF56925">
    <property type="entry name" value="OMPA-like"/>
    <property type="match status" value="1"/>
</dbReference>
<dbReference type="PANTHER" id="PTHR34001:SF3">
    <property type="entry name" value="BLL7405 PROTEIN"/>
    <property type="match status" value="1"/>
</dbReference>
<feature type="signal peptide" evidence="5">
    <location>
        <begin position="1"/>
        <end position="21"/>
    </location>
</feature>
<evidence type="ECO:0000313" key="8">
    <source>
        <dbReference type="Proteomes" id="UP000317894"/>
    </source>
</evidence>
<dbReference type="RefSeq" id="WP_144237383.1">
    <property type="nucleotide sequence ID" value="NZ_VJWA01000002.1"/>
</dbReference>
<dbReference type="Gene3D" id="2.40.160.20">
    <property type="match status" value="1"/>
</dbReference>
<keyword evidence="2 5" id="KW-0732">Signal</keyword>
<keyword evidence="3" id="KW-0472">Membrane</keyword>
<evidence type="ECO:0000259" key="6">
    <source>
        <dbReference type="Pfam" id="PF13505"/>
    </source>
</evidence>
<gene>
    <name evidence="7" type="ORF">FMM06_10660</name>
</gene>
<dbReference type="InterPro" id="IPR011250">
    <property type="entry name" value="OMP/PagP_B-barrel"/>
</dbReference>
<sequence length="202" mass="21765">MHRLTLIPLAYLAMAGTPGLAQTMTGPRVEATIGYDRLSSHDNFEDLPDTLNGARLGGAVGYDFPLGSRLTLGVEGGAAWTVGAGKTTALAGDRLHQDLGRDLDVALRLGLLLSPRTLGYVKAGYANSRFDIRYDVKVAGGFESERLSADRGGLRLGLGVERNLGGRLFAKAEYRLTRYGNDGPYMEDVTRNQLLIGFGTRF</sequence>
<dbReference type="Pfam" id="PF13505">
    <property type="entry name" value="OMP_b-brl"/>
    <property type="match status" value="1"/>
</dbReference>
<dbReference type="OrthoDB" id="8222426at2"/>
<dbReference type="GO" id="GO:0016020">
    <property type="term" value="C:membrane"/>
    <property type="evidence" value="ECO:0007669"/>
    <property type="project" value="UniProtKB-SubCell"/>
</dbReference>
<evidence type="ECO:0000256" key="3">
    <source>
        <dbReference type="ARBA" id="ARBA00023136"/>
    </source>
</evidence>
<comment type="caution">
    <text evidence="7">The sequence shown here is derived from an EMBL/GenBank/DDBJ whole genome shotgun (WGS) entry which is preliminary data.</text>
</comment>
<comment type="subcellular location">
    <subcellularLocation>
        <location evidence="1">Membrane</location>
    </subcellularLocation>
</comment>
<dbReference type="InterPro" id="IPR027385">
    <property type="entry name" value="Beta-barrel_OMP"/>
</dbReference>
<evidence type="ECO:0000256" key="5">
    <source>
        <dbReference type="SAM" id="SignalP"/>
    </source>
</evidence>
<organism evidence="7 8">
    <name type="scientific">Glacieibacterium frigidum</name>
    <dbReference type="NCBI Taxonomy" id="2593303"/>
    <lineage>
        <taxon>Bacteria</taxon>
        <taxon>Pseudomonadati</taxon>
        <taxon>Pseudomonadota</taxon>
        <taxon>Alphaproteobacteria</taxon>
        <taxon>Sphingomonadales</taxon>
        <taxon>Sphingosinicellaceae</taxon>
        <taxon>Glacieibacterium</taxon>
    </lineage>
</organism>
<name>A0A552U7I4_9SPHN</name>